<gene>
    <name evidence="1" type="ordered locus">Fleli_1309</name>
</gene>
<dbReference type="STRING" id="880071.Fleli_1309"/>
<evidence type="ECO:0008006" key="3">
    <source>
        <dbReference type="Google" id="ProtNLM"/>
    </source>
</evidence>
<keyword evidence="2" id="KW-1185">Reference proteome</keyword>
<accession>I4AIF6</accession>
<evidence type="ECO:0000313" key="2">
    <source>
        <dbReference type="Proteomes" id="UP000006054"/>
    </source>
</evidence>
<dbReference type="eggNOG" id="ENOG502Z9BE">
    <property type="taxonomic scope" value="Bacteria"/>
</dbReference>
<sequence precursor="true">MKKRYFNFLIQSILTILLFVSLFGINTILAQQNRPSDTTRVIVKKKKEPKPPAVYTPISFRVGLDMWSMLNNARNSNILRFNGNAEITLNNIWFVVLEGGYGDALSFKENPNAFQYQNTGSFGTIGIQYNVLHRLLDREALVIGAKYGIANFSHQLNYNIDDRYWDLEAVENDRTRFFRNIKEDNMSFSWAEINTGLKVNLARTGFLSHIYMSYLFKIRMRMSQPTDVIAKPTTIAGFGQNDKPVNLGFSYFLSYEF</sequence>
<dbReference type="RefSeq" id="WP_014797198.1">
    <property type="nucleotide sequence ID" value="NC_018018.1"/>
</dbReference>
<dbReference type="OrthoDB" id="1082206at2"/>
<dbReference type="KEGG" id="fli:Fleli_1309"/>
<name>I4AIF6_BERLS</name>
<evidence type="ECO:0000313" key="1">
    <source>
        <dbReference type="EMBL" id="AFM03741.1"/>
    </source>
</evidence>
<dbReference type="EMBL" id="CP003345">
    <property type="protein sequence ID" value="AFM03741.1"/>
    <property type="molecule type" value="Genomic_DNA"/>
</dbReference>
<dbReference type="Proteomes" id="UP000006054">
    <property type="component" value="Chromosome"/>
</dbReference>
<protein>
    <recommendedName>
        <fullName evidence="3">Outer membrane protein beta-barrel domain-containing protein</fullName>
    </recommendedName>
</protein>
<dbReference type="HOGENOM" id="CLU_1080740_0_0_10"/>
<proteinExistence type="predicted"/>
<dbReference type="InterPro" id="IPR046111">
    <property type="entry name" value="DUF6048"/>
</dbReference>
<dbReference type="AlphaFoldDB" id="I4AIF6"/>
<organism evidence="1 2">
    <name type="scientific">Bernardetia litoralis (strain ATCC 23117 / DSM 6794 / NBRC 15988 / NCIMB 1366 / Fx l1 / Sio-4)</name>
    <name type="common">Flexibacter litoralis</name>
    <dbReference type="NCBI Taxonomy" id="880071"/>
    <lineage>
        <taxon>Bacteria</taxon>
        <taxon>Pseudomonadati</taxon>
        <taxon>Bacteroidota</taxon>
        <taxon>Cytophagia</taxon>
        <taxon>Cytophagales</taxon>
        <taxon>Bernardetiaceae</taxon>
        <taxon>Bernardetia</taxon>
    </lineage>
</organism>
<dbReference type="Pfam" id="PF19515">
    <property type="entry name" value="DUF6048"/>
    <property type="match status" value="1"/>
</dbReference>
<reference evidence="2" key="1">
    <citation type="submission" date="2012-06" db="EMBL/GenBank/DDBJ databases">
        <title>The complete genome of Flexibacter litoralis DSM 6794.</title>
        <authorList>
            <person name="Lucas S."/>
            <person name="Copeland A."/>
            <person name="Lapidus A."/>
            <person name="Glavina del Rio T."/>
            <person name="Dalin E."/>
            <person name="Tice H."/>
            <person name="Bruce D."/>
            <person name="Goodwin L."/>
            <person name="Pitluck S."/>
            <person name="Peters L."/>
            <person name="Ovchinnikova G."/>
            <person name="Lu M."/>
            <person name="Kyrpides N."/>
            <person name="Mavromatis K."/>
            <person name="Ivanova N."/>
            <person name="Brettin T."/>
            <person name="Detter J.C."/>
            <person name="Han C."/>
            <person name="Larimer F."/>
            <person name="Land M."/>
            <person name="Hauser L."/>
            <person name="Markowitz V."/>
            <person name="Cheng J.-F."/>
            <person name="Hugenholtz P."/>
            <person name="Woyke T."/>
            <person name="Wu D."/>
            <person name="Spring S."/>
            <person name="Lang E."/>
            <person name="Kopitz M."/>
            <person name="Brambilla E."/>
            <person name="Klenk H.-P."/>
            <person name="Eisen J.A."/>
        </authorList>
    </citation>
    <scope>NUCLEOTIDE SEQUENCE [LARGE SCALE GENOMIC DNA]</scope>
    <source>
        <strain evidence="2">ATCC 23117 / DSM 6794 / NBRC 15988 / NCIMB 1366 / Sio-4</strain>
    </source>
</reference>